<dbReference type="GO" id="GO:0016567">
    <property type="term" value="P:protein ubiquitination"/>
    <property type="evidence" value="ECO:0007669"/>
    <property type="project" value="UniProtKB-UniPathway"/>
</dbReference>
<name>A0A444Z9X6_ARAHY</name>
<protein>
    <recommendedName>
        <fullName evidence="3">RING-type E3 ubiquitin transferase</fullName>
        <ecNumber evidence="3">2.3.2.27</ecNumber>
    </recommendedName>
</protein>
<dbReference type="Gene3D" id="3.30.40.10">
    <property type="entry name" value="Zinc/RING finger domain, C3HC4 (zinc finger)"/>
    <property type="match status" value="1"/>
</dbReference>
<evidence type="ECO:0000256" key="6">
    <source>
        <dbReference type="ARBA" id="ARBA00022771"/>
    </source>
</evidence>
<dbReference type="SUPFAM" id="SSF57850">
    <property type="entry name" value="RING/U-box"/>
    <property type="match status" value="1"/>
</dbReference>
<reference evidence="10 11" key="1">
    <citation type="submission" date="2019-01" db="EMBL/GenBank/DDBJ databases">
        <title>Sequencing of cultivated peanut Arachis hypogaea provides insights into genome evolution and oil improvement.</title>
        <authorList>
            <person name="Chen X."/>
        </authorList>
    </citation>
    <scope>NUCLEOTIDE SEQUENCE [LARGE SCALE GENOMIC DNA]</scope>
    <source>
        <strain evidence="11">cv. Fuhuasheng</strain>
        <tissue evidence="10">Leaves</tissue>
    </source>
</reference>
<comment type="caution">
    <text evidence="10">The sequence shown here is derived from an EMBL/GenBank/DDBJ whole genome shotgun (WGS) entry which is preliminary data.</text>
</comment>
<dbReference type="UniPathway" id="UPA00143"/>
<evidence type="ECO:0000256" key="4">
    <source>
        <dbReference type="ARBA" id="ARBA00022679"/>
    </source>
</evidence>
<evidence type="ECO:0000256" key="5">
    <source>
        <dbReference type="ARBA" id="ARBA00022723"/>
    </source>
</evidence>
<evidence type="ECO:0000313" key="11">
    <source>
        <dbReference type="Proteomes" id="UP000289738"/>
    </source>
</evidence>
<keyword evidence="8" id="KW-0862">Zinc</keyword>
<dbReference type="EC" id="2.3.2.27" evidence="3"/>
<keyword evidence="4" id="KW-0808">Transferase</keyword>
<evidence type="ECO:0000256" key="7">
    <source>
        <dbReference type="ARBA" id="ARBA00022786"/>
    </source>
</evidence>
<dbReference type="AlphaFoldDB" id="A0A444Z9X6"/>
<dbReference type="InterPro" id="IPR001841">
    <property type="entry name" value="Znf_RING"/>
</dbReference>
<proteinExistence type="predicted"/>
<comment type="pathway">
    <text evidence="2">Protein modification; protein ubiquitination.</text>
</comment>
<dbReference type="PANTHER" id="PTHR46913">
    <property type="entry name" value="RING-H2 FINGER PROTEIN ATL16"/>
    <property type="match status" value="1"/>
</dbReference>
<gene>
    <name evidence="10" type="ORF">Ahy_B05g079477</name>
</gene>
<evidence type="ECO:0000313" key="10">
    <source>
        <dbReference type="EMBL" id="RYR10985.1"/>
    </source>
</evidence>
<sequence>MIDDRFAIGIKNREGIYSRNKKARFIGYHSHLNLLSPPLSSPTTTTTTNVITIKTIHFSFYAALYTSKLNDISRRSFSRCDDAICCFEFEEDDYVRTLPLCSQTFHVDCIDAWLRSHTSYPLCRAGVLSAALLFAPMFAARI</sequence>
<dbReference type="InterPro" id="IPR044600">
    <property type="entry name" value="ATL1/ATL16-like"/>
</dbReference>
<evidence type="ECO:0000256" key="1">
    <source>
        <dbReference type="ARBA" id="ARBA00000900"/>
    </source>
</evidence>
<evidence type="ECO:0000259" key="9">
    <source>
        <dbReference type="Pfam" id="PF13639"/>
    </source>
</evidence>
<dbReference type="STRING" id="3818.A0A444Z9X6"/>
<evidence type="ECO:0000256" key="8">
    <source>
        <dbReference type="ARBA" id="ARBA00022833"/>
    </source>
</evidence>
<dbReference type="Pfam" id="PF13639">
    <property type="entry name" value="zf-RING_2"/>
    <property type="match status" value="1"/>
</dbReference>
<keyword evidence="5" id="KW-0479">Metal-binding</keyword>
<dbReference type="PANTHER" id="PTHR46913:SF21">
    <property type="entry name" value="RING-TYPE E3 UBIQUITIN TRANSFERASE"/>
    <property type="match status" value="1"/>
</dbReference>
<accession>A0A444Z9X6</accession>
<dbReference type="Proteomes" id="UP000289738">
    <property type="component" value="Chromosome B05"/>
</dbReference>
<keyword evidence="7" id="KW-0833">Ubl conjugation pathway</keyword>
<keyword evidence="11" id="KW-1185">Reference proteome</keyword>
<dbReference type="InterPro" id="IPR013083">
    <property type="entry name" value="Znf_RING/FYVE/PHD"/>
</dbReference>
<dbReference type="GO" id="GO:0061630">
    <property type="term" value="F:ubiquitin protein ligase activity"/>
    <property type="evidence" value="ECO:0007669"/>
    <property type="project" value="UniProtKB-EC"/>
</dbReference>
<dbReference type="GO" id="GO:0008270">
    <property type="term" value="F:zinc ion binding"/>
    <property type="evidence" value="ECO:0007669"/>
    <property type="project" value="UniProtKB-KW"/>
</dbReference>
<evidence type="ECO:0000256" key="2">
    <source>
        <dbReference type="ARBA" id="ARBA00004906"/>
    </source>
</evidence>
<dbReference type="EMBL" id="SDMP01000015">
    <property type="protein sequence ID" value="RYR10985.1"/>
    <property type="molecule type" value="Genomic_DNA"/>
</dbReference>
<comment type="catalytic activity">
    <reaction evidence="1">
        <text>S-ubiquitinyl-[E2 ubiquitin-conjugating enzyme]-L-cysteine + [acceptor protein]-L-lysine = [E2 ubiquitin-conjugating enzyme]-L-cysteine + N(6)-ubiquitinyl-[acceptor protein]-L-lysine.</text>
        <dbReference type="EC" id="2.3.2.27"/>
    </reaction>
</comment>
<keyword evidence="6" id="KW-0863">Zinc-finger</keyword>
<feature type="domain" description="RING-type" evidence="9">
    <location>
        <begin position="83"/>
        <end position="124"/>
    </location>
</feature>
<evidence type="ECO:0000256" key="3">
    <source>
        <dbReference type="ARBA" id="ARBA00012483"/>
    </source>
</evidence>
<organism evidence="10 11">
    <name type="scientific">Arachis hypogaea</name>
    <name type="common">Peanut</name>
    <dbReference type="NCBI Taxonomy" id="3818"/>
    <lineage>
        <taxon>Eukaryota</taxon>
        <taxon>Viridiplantae</taxon>
        <taxon>Streptophyta</taxon>
        <taxon>Embryophyta</taxon>
        <taxon>Tracheophyta</taxon>
        <taxon>Spermatophyta</taxon>
        <taxon>Magnoliopsida</taxon>
        <taxon>eudicotyledons</taxon>
        <taxon>Gunneridae</taxon>
        <taxon>Pentapetalae</taxon>
        <taxon>rosids</taxon>
        <taxon>fabids</taxon>
        <taxon>Fabales</taxon>
        <taxon>Fabaceae</taxon>
        <taxon>Papilionoideae</taxon>
        <taxon>50 kb inversion clade</taxon>
        <taxon>dalbergioids sensu lato</taxon>
        <taxon>Dalbergieae</taxon>
        <taxon>Pterocarpus clade</taxon>
        <taxon>Arachis</taxon>
    </lineage>
</organism>